<evidence type="ECO:0000313" key="2">
    <source>
        <dbReference type="EMBL" id="KAL3665120.1"/>
    </source>
</evidence>
<evidence type="ECO:0000313" key="3">
    <source>
        <dbReference type="Proteomes" id="UP001632037"/>
    </source>
</evidence>
<accession>A0ABD3FGY8</accession>
<protein>
    <recommendedName>
        <fullName evidence="4">DDE-1 domain-containing protein</fullName>
    </recommendedName>
</protein>
<reference evidence="2 3" key="1">
    <citation type="submission" date="2024-09" db="EMBL/GenBank/DDBJ databases">
        <title>Genome sequencing and assembly of Phytophthora oleae, isolate VK10A, causative agent of rot of olive drupes.</title>
        <authorList>
            <person name="Conti Taguali S."/>
            <person name="Riolo M."/>
            <person name="La Spada F."/>
            <person name="Cacciola S.O."/>
            <person name="Dionisio G."/>
        </authorList>
    </citation>
    <scope>NUCLEOTIDE SEQUENCE [LARGE SCALE GENOMIC DNA]</scope>
    <source>
        <strain evidence="2 3">VK10A</strain>
    </source>
</reference>
<gene>
    <name evidence="2" type="ORF">V7S43_009752</name>
</gene>
<dbReference type="AlphaFoldDB" id="A0ABD3FGY8"/>
<evidence type="ECO:0000256" key="1">
    <source>
        <dbReference type="SAM" id="MobiDB-lite"/>
    </source>
</evidence>
<feature type="region of interest" description="Disordered" evidence="1">
    <location>
        <begin position="109"/>
        <end position="159"/>
    </location>
</feature>
<feature type="compositionally biased region" description="Basic residues" evidence="1">
    <location>
        <begin position="148"/>
        <end position="159"/>
    </location>
</feature>
<feature type="compositionally biased region" description="Basic residues" evidence="1">
    <location>
        <begin position="110"/>
        <end position="130"/>
    </location>
</feature>
<sequence>MSWHREPSTLITGDDFAWISNFLKSYDGDLLEFELDVDCQHFFDNMDVVLAQEPPNDHRQCPLRLTPFVLNVISDLQDSASIEKDEAIPAPSISFCELLKEAQSAVKSERKVRHATTATRHSRRLKRQRKTATAASSASNEKRTTRSSSRRIINRRLFQ</sequence>
<dbReference type="Proteomes" id="UP001632037">
    <property type="component" value="Unassembled WGS sequence"/>
</dbReference>
<dbReference type="EMBL" id="JBIMZQ010000021">
    <property type="protein sequence ID" value="KAL3665120.1"/>
    <property type="molecule type" value="Genomic_DNA"/>
</dbReference>
<keyword evidence="3" id="KW-1185">Reference proteome</keyword>
<evidence type="ECO:0008006" key="4">
    <source>
        <dbReference type="Google" id="ProtNLM"/>
    </source>
</evidence>
<organism evidence="2 3">
    <name type="scientific">Phytophthora oleae</name>
    <dbReference type="NCBI Taxonomy" id="2107226"/>
    <lineage>
        <taxon>Eukaryota</taxon>
        <taxon>Sar</taxon>
        <taxon>Stramenopiles</taxon>
        <taxon>Oomycota</taxon>
        <taxon>Peronosporomycetes</taxon>
        <taxon>Peronosporales</taxon>
        <taxon>Peronosporaceae</taxon>
        <taxon>Phytophthora</taxon>
    </lineage>
</organism>
<proteinExistence type="predicted"/>
<name>A0ABD3FGY8_9STRA</name>
<comment type="caution">
    <text evidence="2">The sequence shown here is derived from an EMBL/GenBank/DDBJ whole genome shotgun (WGS) entry which is preliminary data.</text>
</comment>